<dbReference type="GO" id="GO:0005829">
    <property type="term" value="C:cytosol"/>
    <property type="evidence" value="ECO:0007669"/>
    <property type="project" value="TreeGrafter"/>
</dbReference>
<organism evidence="3 4">
    <name type="scientific">Psilocybe cyanescens</name>
    <dbReference type="NCBI Taxonomy" id="93625"/>
    <lineage>
        <taxon>Eukaryota</taxon>
        <taxon>Fungi</taxon>
        <taxon>Dikarya</taxon>
        <taxon>Basidiomycota</taxon>
        <taxon>Agaricomycotina</taxon>
        <taxon>Agaricomycetes</taxon>
        <taxon>Agaricomycetidae</taxon>
        <taxon>Agaricales</taxon>
        <taxon>Agaricineae</taxon>
        <taxon>Strophariaceae</taxon>
        <taxon>Psilocybe</taxon>
    </lineage>
</organism>
<gene>
    <name evidence="3" type="ORF">CVT25_010866</name>
</gene>
<comment type="similarity">
    <text evidence="1">Belongs to the Rab GDI family.</text>
</comment>
<dbReference type="PRINTS" id="PR00891">
    <property type="entry name" value="RABGDIREP"/>
</dbReference>
<accession>A0A409WFH7</accession>
<dbReference type="GO" id="GO:0005968">
    <property type="term" value="C:Rab-protein geranylgeranyltransferase complex"/>
    <property type="evidence" value="ECO:0007669"/>
    <property type="project" value="TreeGrafter"/>
</dbReference>
<dbReference type="InParanoid" id="A0A409WFH7"/>
<dbReference type="Proteomes" id="UP000283269">
    <property type="component" value="Unassembled WGS sequence"/>
</dbReference>
<dbReference type="STRING" id="93625.A0A409WFH7"/>
<dbReference type="PANTHER" id="PTHR11787">
    <property type="entry name" value="RAB GDP-DISSOCIATION INHIBITOR"/>
    <property type="match status" value="1"/>
</dbReference>
<feature type="region of interest" description="Disordered" evidence="2">
    <location>
        <begin position="533"/>
        <end position="560"/>
    </location>
</feature>
<reference evidence="3 4" key="1">
    <citation type="journal article" date="2018" name="Evol. Lett.">
        <title>Horizontal gene cluster transfer increased hallucinogenic mushroom diversity.</title>
        <authorList>
            <person name="Reynolds H.T."/>
            <person name="Vijayakumar V."/>
            <person name="Gluck-Thaler E."/>
            <person name="Korotkin H.B."/>
            <person name="Matheny P.B."/>
            <person name="Slot J.C."/>
        </authorList>
    </citation>
    <scope>NUCLEOTIDE SEQUENCE [LARGE SCALE GENOMIC DNA]</scope>
    <source>
        <strain evidence="3 4">2631</strain>
    </source>
</reference>
<dbReference type="InterPro" id="IPR036188">
    <property type="entry name" value="FAD/NAD-bd_sf"/>
</dbReference>
<name>A0A409WFH7_PSICY</name>
<evidence type="ECO:0000256" key="1">
    <source>
        <dbReference type="ARBA" id="ARBA00005593"/>
    </source>
</evidence>
<dbReference type="PANTHER" id="PTHR11787:SF4">
    <property type="entry name" value="CHM, RAB ESCORT PROTEIN 1"/>
    <property type="match status" value="1"/>
</dbReference>
<feature type="region of interest" description="Disordered" evidence="2">
    <location>
        <begin position="354"/>
        <end position="380"/>
    </location>
</feature>
<dbReference type="SUPFAM" id="SSF51905">
    <property type="entry name" value="FAD/NAD(P)-binding domain"/>
    <property type="match status" value="1"/>
</dbReference>
<protein>
    <recommendedName>
        <fullName evidence="5">Rab proteins geranylgeranyltransferase</fullName>
    </recommendedName>
</protein>
<keyword evidence="4" id="KW-1185">Reference proteome</keyword>
<evidence type="ECO:0000313" key="4">
    <source>
        <dbReference type="Proteomes" id="UP000283269"/>
    </source>
</evidence>
<dbReference type="GO" id="GO:0005634">
    <property type="term" value="C:nucleus"/>
    <property type="evidence" value="ECO:0007669"/>
    <property type="project" value="TreeGrafter"/>
</dbReference>
<proteinExistence type="inferred from homology"/>
<dbReference type="GO" id="GO:0016192">
    <property type="term" value="P:vesicle-mediated transport"/>
    <property type="evidence" value="ECO:0007669"/>
    <property type="project" value="TreeGrafter"/>
</dbReference>
<dbReference type="Gene3D" id="3.30.519.10">
    <property type="entry name" value="Guanine Nucleotide Dissociation Inhibitor, domain 2"/>
    <property type="match status" value="1"/>
</dbReference>
<comment type="caution">
    <text evidence="3">The sequence shown here is derived from an EMBL/GenBank/DDBJ whole genome shotgun (WGS) entry which is preliminary data.</text>
</comment>
<dbReference type="EMBL" id="NHYD01003440">
    <property type="protein sequence ID" value="PPQ77284.1"/>
    <property type="molecule type" value="Genomic_DNA"/>
</dbReference>
<evidence type="ECO:0000256" key="2">
    <source>
        <dbReference type="SAM" id="MobiDB-lite"/>
    </source>
</evidence>
<dbReference type="OrthoDB" id="9446342at2759"/>
<dbReference type="Gene3D" id="3.50.50.60">
    <property type="entry name" value="FAD/NAD(P)-binding domain"/>
    <property type="match status" value="2"/>
</dbReference>
<dbReference type="Pfam" id="PF00996">
    <property type="entry name" value="GDI"/>
    <property type="match status" value="1"/>
</dbReference>
<dbReference type="GO" id="GO:0005092">
    <property type="term" value="F:GDP-dissociation inhibitor activity"/>
    <property type="evidence" value="ECO:0007669"/>
    <property type="project" value="InterPro"/>
</dbReference>
<feature type="compositionally biased region" description="Acidic residues" evidence="2">
    <location>
        <begin position="551"/>
        <end position="560"/>
    </location>
</feature>
<dbReference type="AlphaFoldDB" id="A0A409WFH7"/>
<evidence type="ECO:0000313" key="3">
    <source>
        <dbReference type="EMBL" id="PPQ77284.1"/>
    </source>
</evidence>
<dbReference type="InterPro" id="IPR018203">
    <property type="entry name" value="GDP_dissociation_inhibitor"/>
</dbReference>
<evidence type="ECO:0008006" key="5">
    <source>
        <dbReference type="Google" id="ProtNLM"/>
    </source>
</evidence>
<sequence>MEESQFDVVIFGTGLVESIVAAALSKAGYKVAHIDSNSYYGGDEASLSLEEFIKWADDASHSSDPSSRFQSVTRSSDIPPQSRQYSICLQPAVISAVGPLISSLIMSGVAKYSGFRLLDCVSVYDSSGRARSVPGSKEDIFKSKEISLIEKRRLMRFLTFAAADFTGKKELEGKQTMPFLDFLQSVFSLSAEISTVIAYSLAFCMSAVEPTLPSLQRLQKYLRSGGRYGPSPFLIGHYGGIGDIAQGFCRAAAVSGGVYILARKVTAVTQAPLSKTTENEDAAPTSKATFNYAIDLEDFPDTLSCNLIISSPSYVPPNIRDQAFQLPSSSGFQSNVGSIARCIAIIDQALSIRSPENEMSSSPEQDTADALGASPPQVSQSTSADSAIVFFPPSSVAGGSVTHSATALINGEGSLSTPKGKWIVYITLPLPTIPEESVSSESIVTPYLDALLSLSVDPSRTPIKPLFTTFFLETSAATLSTSIIETSTNTNPCSYIVPPTLSVAPLPDIPDEATIIAESTYREAVKFFRSRNKPIGEDESEDLPFWPPIPAEDDEEDNEW</sequence>
<dbReference type="GO" id="GO:0007264">
    <property type="term" value="P:small GTPase-mediated signal transduction"/>
    <property type="evidence" value="ECO:0007669"/>
    <property type="project" value="InterPro"/>
</dbReference>